<keyword evidence="1" id="KW-0812">Transmembrane</keyword>
<accession>A0A7C8ZWX9</accession>
<feature type="transmembrane region" description="Helical" evidence="1">
    <location>
        <begin position="34"/>
        <end position="57"/>
    </location>
</feature>
<dbReference type="AlphaFoldDB" id="A0A7C8ZWX9"/>
<organism evidence="2">
    <name type="scientific">Opuntia streptacantha</name>
    <name type="common">Prickly pear cactus</name>
    <name type="synonym">Opuntia cardona</name>
    <dbReference type="NCBI Taxonomy" id="393608"/>
    <lineage>
        <taxon>Eukaryota</taxon>
        <taxon>Viridiplantae</taxon>
        <taxon>Streptophyta</taxon>
        <taxon>Embryophyta</taxon>
        <taxon>Tracheophyta</taxon>
        <taxon>Spermatophyta</taxon>
        <taxon>Magnoliopsida</taxon>
        <taxon>eudicotyledons</taxon>
        <taxon>Gunneridae</taxon>
        <taxon>Pentapetalae</taxon>
        <taxon>Caryophyllales</taxon>
        <taxon>Cactineae</taxon>
        <taxon>Cactaceae</taxon>
        <taxon>Opuntioideae</taxon>
        <taxon>Opuntia</taxon>
    </lineage>
</organism>
<keyword evidence="1" id="KW-1133">Transmembrane helix</keyword>
<dbReference type="EMBL" id="GISG01177576">
    <property type="protein sequence ID" value="MBA4653115.1"/>
    <property type="molecule type" value="Transcribed_RNA"/>
</dbReference>
<reference evidence="2" key="2">
    <citation type="submission" date="2020-07" db="EMBL/GenBank/DDBJ databases">
        <authorList>
            <person name="Vera ALvarez R."/>
            <person name="Arias-Moreno D.M."/>
            <person name="Jimenez-Jacinto V."/>
            <person name="Jimenez-Bremont J.F."/>
            <person name="Swaminathan K."/>
            <person name="Moose S.P."/>
            <person name="Guerrero-Gonzalez M.L."/>
            <person name="Marino-Ramirez L."/>
            <person name="Landsman D."/>
            <person name="Rodriguez-Kessler M."/>
            <person name="Delgado-Sanchez P."/>
        </authorList>
    </citation>
    <scope>NUCLEOTIDE SEQUENCE</scope>
    <source>
        <tissue evidence="2">Cladode</tissue>
    </source>
</reference>
<evidence type="ECO:0000256" key="1">
    <source>
        <dbReference type="SAM" id="Phobius"/>
    </source>
</evidence>
<feature type="transmembrane region" description="Helical" evidence="1">
    <location>
        <begin position="7"/>
        <end position="28"/>
    </location>
</feature>
<name>A0A7C8ZWX9_OPUST</name>
<evidence type="ECO:0000313" key="2">
    <source>
        <dbReference type="EMBL" id="MBA4653116.1"/>
    </source>
</evidence>
<sequence length="119" mass="13847">MGYKECAMMVVSEFCCITYGVSCFDIILCFHYRMVWYFHPLFSFLICVWFCFTCNLVTAWLQKSLSFGCLVLETTRILWECEQTNQVSFEKYSHLCLSFPFSVPFSFVGEVFFFGGGGV</sequence>
<protein>
    <submittedName>
        <fullName evidence="2">Uncharacterized protein</fullName>
    </submittedName>
</protein>
<dbReference type="EMBL" id="GISG01177577">
    <property type="protein sequence ID" value="MBA4653116.1"/>
    <property type="molecule type" value="Transcribed_RNA"/>
</dbReference>
<reference evidence="2" key="1">
    <citation type="journal article" date="2013" name="J. Plant Res.">
        <title>Effect of fungi and light on seed germination of three Opuntia species from semiarid lands of central Mexico.</title>
        <authorList>
            <person name="Delgado-Sanchez P."/>
            <person name="Jimenez-Bremont J.F."/>
            <person name="Guerrero-Gonzalez Mde L."/>
            <person name="Flores J."/>
        </authorList>
    </citation>
    <scope>NUCLEOTIDE SEQUENCE</scope>
    <source>
        <tissue evidence="2">Cladode</tissue>
    </source>
</reference>
<keyword evidence="1" id="KW-0472">Membrane</keyword>
<proteinExistence type="predicted"/>